<gene>
    <name evidence="8" type="primary">purA</name>
    <name evidence="11" type="ORF">FE263_17425</name>
</gene>
<feature type="active site" evidence="9">
    <location>
        <position position="140"/>
    </location>
</feature>
<dbReference type="FunFam" id="1.10.300.10:FF:000001">
    <property type="entry name" value="Adenylosuccinate synthetase"/>
    <property type="match status" value="1"/>
</dbReference>
<keyword evidence="12" id="KW-1185">Reference proteome</keyword>
<comment type="similarity">
    <text evidence="8 10">Belongs to the adenylosuccinate synthetase family.</text>
</comment>
<keyword evidence="3 8" id="KW-0479">Metal-binding</keyword>
<feature type="binding site" description="in other chain" evidence="8">
    <location>
        <position position="129"/>
    </location>
    <ligand>
        <name>IMP</name>
        <dbReference type="ChEBI" id="CHEBI:58053"/>
        <note>ligand shared between dimeric partners</note>
    </ligand>
</feature>
<keyword evidence="6 8" id="KW-0460">Magnesium</keyword>
<feature type="binding site" evidence="8">
    <location>
        <begin position="40"/>
        <end position="42"/>
    </location>
    <ligand>
        <name>GTP</name>
        <dbReference type="ChEBI" id="CHEBI:37565"/>
    </ligand>
</feature>
<proteinExistence type="inferred from homology"/>
<dbReference type="EC" id="6.3.4.4" evidence="8 10"/>
<dbReference type="Gene3D" id="3.40.440.10">
    <property type="entry name" value="Adenylosuccinate Synthetase, subunit A, domain 1"/>
    <property type="match status" value="1"/>
</dbReference>
<evidence type="ECO:0000256" key="3">
    <source>
        <dbReference type="ARBA" id="ARBA00022723"/>
    </source>
</evidence>
<feature type="binding site" evidence="8">
    <location>
        <position position="143"/>
    </location>
    <ligand>
        <name>IMP</name>
        <dbReference type="ChEBI" id="CHEBI:58053"/>
        <note>ligand shared between dimeric partners</note>
    </ligand>
</feature>
<dbReference type="GO" id="GO:0005525">
    <property type="term" value="F:GTP binding"/>
    <property type="evidence" value="ECO:0007669"/>
    <property type="project" value="UniProtKB-UniRule"/>
</dbReference>
<comment type="caution">
    <text evidence="11">The sequence shown here is derived from an EMBL/GenBank/DDBJ whole genome shotgun (WGS) entry which is preliminary data.</text>
</comment>
<evidence type="ECO:0000256" key="8">
    <source>
        <dbReference type="HAMAP-Rule" id="MF_00011"/>
    </source>
</evidence>
<feature type="binding site" evidence="8">
    <location>
        <begin position="298"/>
        <end position="304"/>
    </location>
    <ligand>
        <name>substrate</name>
    </ligand>
</feature>
<feature type="binding site" evidence="8">
    <location>
        <begin position="412"/>
        <end position="414"/>
    </location>
    <ligand>
        <name>GTP</name>
        <dbReference type="ChEBI" id="CHEBI:37565"/>
    </ligand>
</feature>
<feature type="binding site" evidence="8">
    <location>
        <position position="13"/>
    </location>
    <ligand>
        <name>Mg(2+)</name>
        <dbReference type="ChEBI" id="CHEBI:18420"/>
    </ligand>
</feature>
<dbReference type="Gene3D" id="1.10.300.10">
    <property type="entry name" value="Adenylosuccinate Synthetase, subunit A, domain 2"/>
    <property type="match status" value="1"/>
</dbReference>
<dbReference type="RefSeq" id="WP_138327318.1">
    <property type="nucleotide sequence ID" value="NZ_VCDI01000007.1"/>
</dbReference>
<evidence type="ECO:0000256" key="5">
    <source>
        <dbReference type="ARBA" id="ARBA00022755"/>
    </source>
</evidence>
<dbReference type="GO" id="GO:0005737">
    <property type="term" value="C:cytoplasm"/>
    <property type="evidence" value="ECO:0007669"/>
    <property type="project" value="UniProtKB-SubCell"/>
</dbReference>
<dbReference type="Gene3D" id="3.90.170.10">
    <property type="entry name" value="Adenylosuccinate Synthetase, subunit A, domain 3"/>
    <property type="match status" value="1"/>
</dbReference>
<evidence type="ECO:0000256" key="9">
    <source>
        <dbReference type="PROSITE-ProRule" id="PRU10134"/>
    </source>
</evidence>
<evidence type="ECO:0000256" key="10">
    <source>
        <dbReference type="RuleBase" id="RU000520"/>
    </source>
</evidence>
<feature type="binding site" description="in other chain" evidence="8">
    <location>
        <position position="302"/>
    </location>
    <ligand>
        <name>IMP</name>
        <dbReference type="ChEBI" id="CHEBI:58053"/>
        <note>ligand shared between dimeric partners</note>
    </ligand>
</feature>
<evidence type="ECO:0000313" key="12">
    <source>
        <dbReference type="Proteomes" id="UP000305654"/>
    </source>
</evidence>
<dbReference type="GO" id="GO:0000287">
    <property type="term" value="F:magnesium ion binding"/>
    <property type="evidence" value="ECO:0007669"/>
    <property type="project" value="UniProtKB-UniRule"/>
</dbReference>
<keyword evidence="7 8" id="KW-0342">GTP-binding</keyword>
<dbReference type="InterPro" id="IPR018220">
    <property type="entry name" value="Adenylosuccin_syn_GTP-bd"/>
</dbReference>
<dbReference type="SUPFAM" id="SSF52540">
    <property type="entry name" value="P-loop containing nucleoside triphosphate hydrolases"/>
    <property type="match status" value="1"/>
</dbReference>
<evidence type="ECO:0000313" key="11">
    <source>
        <dbReference type="EMBL" id="TLU71281.1"/>
    </source>
</evidence>
<feature type="active site" description="Proton acceptor" evidence="8">
    <location>
        <position position="13"/>
    </location>
</feature>
<comment type="subunit">
    <text evidence="1 8">Homodimer.</text>
</comment>
<dbReference type="UniPathway" id="UPA00075">
    <property type="reaction ID" value="UER00335"/>
</dbReference>
<dbReference type="GO" id="GO:0004019">
    <property type="term" value="F:adenylosuccinate synthase activity"/>
    <property type="evidence" value="ECO:0007669"/>
    <property type="project" value="UniProtKB-UniRule"/>
</dbReference>
<dbReference type="EMBL" id="VCDI01000007">
    <property type="protein sequence ID" value="TLU71281.1"/>
    <property type="molecule type" value="Genomic_DNA"/>
</dbReference>
<dbReference type="PROSITE" id="PS00513">
    <property type="entry name" value="ADENYLOSUCCIN_SYN_2"/>
    <property type="match status" value="1"/>
</dbReference>
<dbReference type="InterPro" id="IPR042109">
    <property type="entry name" value="Adenylosuccinate_synth_dom1"/>
</dbReference>
<dbReference type="AlphaFoldDB" id="A0A5R9J6M8"/>
<evidence type="ECO:0000256" key="7">
    <source>
        <dbReference type="ARBA" id="ARBA00023134"/>
    </source>
</evidence>
<keyword evidence="5 8" id="KW-0658">Purine biosynthesis</keyword>
<feature type="binding site" evidence="8">
    <location>
        <begin position="12"/>
        <end position="18"/>
    </location>
    <ligand>
        <name>GTP</name>
        <dbReference type="ChEBI" id="CHEBI:37565"/>
    </ligand>
</feature>
<dbReference type="InterPro" id="IPR042110">
    <property type="entry name" value="Adenylosuccinate_synth_dom2"/>
</dbReference>
<feature type="binding site" description="in other chain" evidence="8">
    <location>
        <position position="238"/>
    </location>
    <ligand>
        <name>IMP</name>
        <dbReference type="ChEBI" id="CHEBI:58053"/>
        <note>ligand shared between dimeric partners</note>
    </ligand>
</feature>
<feature type="binding site" description="in other chain" evidence="8">
    <location>
        <begin position="38"/>
        <end position="41"/>
    </location>
    <ligand>
        <name>IMP</name>
        <dbReference type="ChEBI" id="CHEBI:58053"/>
        <note>ligand shared between dimeric partners</note>
    </ligand>
</feature>
<dbReference type="Pfam" id="PF00709">
    <property type="entry name" value="Adenylsucc_synt"/>
    <property type="match status" value="1"/>
</dbReference>
<feature type="binding site" evidence="8">
    <location>
        <position position="304"/>
    </location>
    <ligand>
        <name>GTP</name>
        <dbReference type="ChEBI" id="CHEBI:37565"/>
    </ligand>
</feature>
<dbReference type="FunFam" id="3.90.170.10:FF:000001">
    <property type="entry name" value="Adenylosuccinate synthetase"/>
    <property type="match status" value="1"/>
</dbReference>
<sequence length="429" mass="46248">MSNVTVIGAQWGDEGKGKIVDWLASRADIVVRFQGGHNAGHTLVVGNQTYKLSLLPSGLVRGKTGLIGNGVVIDPQALLAEIERVRAQGLDVSPASLRIAENATLILPVHGAIDRARELARGERKIGTTGRGIGPAYEDKVARRAIRVCDLAEPETLDWKLDELLLHHNTLLQGLGAPPFTKQELMDWLLDLAPRILPFAARVWELLDEARRAGRRILFEGAQAVMLDVDHGTYPFVTSSNTVAANAGTGSGVGPAAIGFVLGIAKAYCTRVGAGPFPTELFDETGRLLGERGHEFGTVTGRPRRCGWFDAVLVRSAVRVGGVDGLALTKLDVLDGLDEIRICTGYTLDGVTVRHLPAAPAASLRVQPVFETMPGWKETTRGARSYADLPAQAIKYVRRIEELVEAPVTLLSTSPERDDTILVRDPFEG</sequence>
<dbReference type="PANTHER" id="PTHR11846:SF0">
    <property type="entry name" value="ADENYLOSUCCINATE SYNTHETASE"/>
    <property type="match status" value="1"/>
</dbReference>
<feature type="binding site" evidence="8">
    <location>
        <begin position="330"/>
        <end position="332"/>
    </location>
    <ligand>
        <name>GTP</name>
        <dbReference type="ChEBI" id="CHEBI:37565"/>
    </ligand>
</feature>
<dbReference type="NCBIfam" id="TIGR00184">
    <property type="entry name" value="purA"/>
    <property type="match status" value="1"/>
</dbReference>
<feature type="binding site" description="in other chain" evidence="8">
    <location>
        <position position="223"/>
    </location>
    <ligand>
        <name>IMP</name>
        <dbReference type="ChEBI" id="CHEBI:58053"/>
        <note>ligand shared between dimeric partners</note>
    </ligand>
</feature>
<dbReference type="InterPro" id="IPR001114">
    <property type="entry name" value="Adenylosuccinate_synthetase"/>
</dbReference>
<feature type="binding site" evidence="8">
    <location>
        <position position="40"/>
    </location>
    <ligand>
        <name>Mg(2+)</name>
        <dbReference type="ChEBI" id="CHEBI:18420"/>
    </ligand>
</feature>
<evidence type="ECO:0000256" key="1">
    <source>
        <dbReference type="ARBA" id="ARBA00011738"/>
    </source>
</evidence>
<dbReference type="OrthoDB" id="9807553at2"/>
<comment type="catalytic activity">
    <reaction evidence="8 10">
        <text>IMP + L-aspartate + GTP = N(6)-(1,2-dicarboxyethyl)-AMP + GDP + phosphate + 2 H(+)</text>
        <dbReference type="Rhea" id="RHEA:15753"/>
        <dbReference type="ChEBI" id="CHEBI:15378"/>
        <dbReference type="ChEBI" id="CHEBI:29991"/>
        <dbReference type="ChEBI" id="CHEBI:37565"/>
        <dbReference type="ChEBI" id="CHEBI:43474"/>
        <dbReference type="ChEBI" id="CHEBI:57567"/>
        <dbReference type="ChEBI" id="CHEBI:58053"/>
        <dbReference type="ChEBI" id="CHEBI:58189"/>
        <dbReference type="EC" id="6.3.4.4"/>
    </reaction>
</comment>
<keyword evidence="4 8" id="KW-0547">Nucleotide-binding</keyword>
<dbReference type="HAMAP" id="MF_00011">
    <property type="entry name" value="Adenylosucc_synth"/>
    <property type="match status" value="1"/>
</dbReference>
<reference evidence="11 12" key="1">
    <citation type="submission" date="2019-05" db="EMBL/GenBank/DDBJ databases">
        <authorList>
            <person name="Pankratov T."/>
            <person name="Grouzdev D."/>
        </authorList>
    </citation>
    <scope>NUCLEOTIDE SEQUENCE [LARGE SCALE GENOMIC DNA]</scope>
    <source>
        <strain evidence="11 12">KEBCLARHB70R</strain>
    </source>
</reference>
<organism evidence="11 12">
    <name type="scientific">Lichenicoccus roseus</name>
    <dbReference type="NCBI Taxonomy" id="2683649"/>
    <lineage>
        <taxon>Bacteria</taxon>
        <taxon>Pseudomonadati</taxon>
        <taxon>Pseudomonadota</taxon>
        <taxon>Alphaproteobacteria</taxon>
        <taxon>Acetobacterales</taxon>
        <taxon>Acetobacteraceae</taxon>
        <taxon>Lichenicoccus</taxon>
    </lineage>
</organism>
<protein>
    <recommendedName>
        <fullName evidence="8 10">Adenylosuccinate synthetase</fullName>
        <shortName evidence="8">AMPSase</shortName>
        <shortName evidence="8">AdSS</shortName>
        <ecNumber evidence="8 10">6.3.4.4</ecNumber>
    </recommendedName>
    <alternativeName>
        <fullName evidence="8">IMP--aspartate ligase</fullName>
    </alternativeName>
</protein>
<dbReference type="InterPro" id="IPR027417">
    <property type="entry name" value="P-loop_NTPase"/>
</dbReference>
<dbReference type="InterPro" id="IPR033128">
    <property type="entry name" value="Adenylosuccin_syn_Lys_AS"/>
</dbReference>
<feature type="binding site" description="in other chain" evidence="8">
    <location>
        <begin position="13"/>
        <end position="16"/>
    </location>
    <ligand>
        <name>IMP</name>
        <dbReference type="ChEBI" id="CHEBI:58053"/>
        <note>ligand shared between dimeric partners</note>
    </ligand>
</feature>
<dbReference type="NCBIfam" id="NF002223">
    <property type="entry name" value="PRK01117.1"/>
    <property type="match status" value="1"/>
</dbReference>
<dbReference type="InterPro" id="IPR042111">
    <property type="entry name" value="Adenylosuccinate_synth_dom3"/>
</dbReference>
<dbReference type="Proteomes" id="UP000305654">
    <property type="component" value="Unassembled WGS sequence"/>
</dbReference>
<evidence type="ECO:0000256" key="6">
    <source>
        <dbReference type="ARBA" id="ARBA00022842"/>
    </source>
</evidence>
<dbReference type="SMART" id="SM00788">
    <property type="entry name" value="Adenylsucc_synt"/>
    <property type="match status" value="1"/>
</dbReference>
<dbReference type="GO" id="GO:0046040">
    <property type="term" value="P:IMP metabolic process"/>
    <property type="evidence" value="ECO:0007669"/>
    <property type="project" value="TreeGrafter"/>
</dbReference>
<comment type="pathway">
    <text evidence="8 10">Purine metabolism; AMP biosynthesis via de novo pathway; AMP from IMP: step 1/2.</text>
</comment>
<accession>A0A5R9J6M8</accession>
<feature type="active site" description="Proton donor" evidence="8">
    <location>
        <position position="41"/>
    </location>
</feature>
<comment type="subcellular location">
    <subcellularLocation>
        <location evidence="8">Cytoplasm</location>
    </subcellularLocation>
</comment>
<keyword evidence="2 8" id="KW-0436">Ligase</keyword>
<dbReference type="GO" id="GO:0044208">
    <property type="term" value="P:'de novo' AMP biosynthetic process"/>
    <property type="evidence" value="ECO:0007669"/>
    <property type="project" value="UniProtKB-UniRule"/>
</dbReference>
<keyword evidence="8" id="KW-0963">Cytoplasm</keyword>
<evidence type="ECO:0000256" key="2">
    <source>
        <dbReference type="ARBA" id="ARBA00022598"/>
    </source>
</evidence>
<dbReference type="PROSITE" id="PS01266">
    <property type="entry name" value="ADENYLOSUCCIN_SYN_1"/>
    <property type="match status" value="1"/>
</dbReference>
<dbReference type="PANTHER" id="PTHR11846">
    <property type="entry name" value="ADENYLOSUCCINATE SYNTHETASE"/>
    <property type="match status" value="1"/>
</dbReference>
<name>A0A5R9J6M8_9PROT</name>
<evidence type="ECO:0000256" key="4">
    <source>
        <dbReference type="ARBA" id="ARBA00022741"/>
    </source>
</evidence>
<comment type="function">
    <text evidence="8">Plays an important role in the de novo pathway of purine nucleotide biosynthesis. Catalyzes the first committed step in the biosynthesis of AMP from IMP.</text>
</comment>
<comment type="cofactor">
    <cofactor evidence="8">
        <name>Mg(2+)</name>
        <dbReference type="ChEBI" id="CHEBI:18420"/>
    </cofactor>
    <text evidence="8">Binds 1 Mg(2+) ion per subunit.</text>
</comment>
<dbReference type="CDD" id="cd03108">
    <property type="entry name" value="AdSS"/>
    <property type="match status" value="1"/>
</dbReference>